<evidence type="ECO:0000259" key="2">
    <source>
        <dbReference type="PROSITE" id="PS50011"/>
    </source>
</evidence>
<dbReference type="Gene3D" id="1.10.510.10">
    <property type="entry name" value="Transferase(Phosphotransferase) domain 1"/>
    <property type="match status" value="1"/>
</dbReference>
<dbReference type="InterPro" id="IPR000719">
    <property type="entry name" value="Prot_kinase_dom"/>
</dbReference>
<dbReference type="EMBL" id="FUEG01000035">
    <property type="protein sequence ID" value="SJL16427.1"/>
    <property type="molecule type" value="Genomic_DNA"/>
</dbReference>
<reference evidence="4" key="1">
    <citation type="journal article" date="2017" name="Nat. Ecol. Evol.">
        <title>Genome expansion and lineage-specific genetic innovations in the forest pathogenic fungi Armillaria.</title>
        <authorList>
            <person name="Sipos G."/>
            <person name="Prasanna A.N."/>
            <person name="Walter M.C."/>
            <person name="O'Connor E."/>
            <person name="Balint B."/>
            <person name="Krizsan K."/>
            <person name="Kiss B."/>
            <person name="Hess J."/>
            <person name="Varga T."/>
            <person name="Slot J."/>
            <person name="Riley R."/>
            <person name="Boka B."/>
            <person name="Rigling D."/>
            <person name="Barry K."/>
            <person name="Lee J."/>
            <person name="Mihaltcheva S."/>
            <person name="LaButti K."/>
            <person name="Lipzen A."/>
            <person name="Waldron R."/>
            <person name="Moloney N.M."/>
            <person name="Sperisen C."/>
            <person name="Kredics L."/>
            <person name="Vagvoelgyi C."/>
            <person name="Patrignani A."/>
            <person name="Fitzpatrick D."/>
            <person name="Nagy I."/>
            <person name="Doyle S."/>
            <person name="Anderson J.B."/>
            <person name="Grigoriev I.V."/>
            <person name="Gueldener U."/>
            <person name="Muensterkoetter M."/>
            <person name="Nagy L.G."/>
        </authorList>
    </citation>
    <scope>NUCLEOTIDE SEQUENCE [LARGE SCALE GENOMIC DNA]</scope>
    <source>
        <strain evidence="4">C18/9</strain>
    </source>
</reference>
<dbReference type="SUPFAM" id="SSF56112">
    <property type="entry name" value="Protein kinase-like (PK-like)"/>
    <property type="match status" value="1"/>
</dbReference>
<sequence length="374" mass="41839">MSSAMLTYRRAPRGEAVLGHGAYSWVFEATELESGKTVALKMSRVSKRVKRSMLQHETRVLQLLKGQAAIPLVYAYGQLEHFEYIAMEILGSSVAEHLNGPGAGVMLTTAIRIVDQVLAGLEHIHSFGIVHRDIKPSNLLCAFDNSTIKIIDFGISKPFSHGQPGKYDPLKDRRAIIGSVSWASLNSHNGIDLAPRDDLESLAYTALFLLRGNLPWHLRPREEFQLRSQEIVRHMKSSCSGKDLSEGFPGDLLDYSRSLEFDQLPDYAKFRHGISDGPLDWTPCDPQTPTCILDEPQLEISEDEDDDDADYYAFLAEDSYCELDLDMWDSRQGERDQELTLPVEQEVYLDSCTPLIAQSSVVVALFAVTKQTSS</sequence>
<dbReference type="PROSITE" id="PS50011">
    <property type="entry name" value="PROTEIN_KINASE_DOM"/>
    <property type="match status" value="1"/>
</dbReference>
<dbReference type="InterPro" id="IPR011009">
    <property type="entry name" value="Kinase-like_dom_sf"/>
</dbReference>
<gene>
    <name evidence="3" type="ORF">ARMOST_19951</name>
</gene>
<dbReference type="SMART" id="SM00220">
    <property type="entry name" value="S_TKc"/>
    <property type="match status" value="1"/>
</dbReference>
<dbReference type="Pfam" id="PF00069">
    <property type="entry name" value="Pkinase"/>
    <property type="match status" value="1"/>
</dbReference>
<dbReference type="STRING" id="47428.A0A284S5Z5"/>
<organism evidence="3 4">
    <name type="scientific">Armillaria ostoyae</name>
    <name type="common">Armillaria root rot fungus</name>
    <dbReference type="NCBI Taxonomy" id="47428"/>
    <lineage>
        <taxon>Eukaryota</taxon>
        <taxon>Fungi</taxon>
        <taxon>Dikarya</taxon>
        <taxon>Basidiomycota</taxon>
        <taxon>Agaricomycotina</taxon>
        <taxon>Agaricomycetes</taxon>
        <taxon>Agaricomycetidae</taxon>
        <taxon>Agaricales</taxon>
        <taxon>Marasmiineae</taxon>
        <taxon>Physalacriaceae</taxon>
        <taxon>Armillaria</taxon>
    </lineage>
</organism>
<name>A0A284S5Z5_ARMOS</name>
<dbReference type="InterPro" id="IPR008271">
    <property type="entry name" value="Ser/Thr_kinase_AS"/>
</dbReference>
<dbReference type="OrthoDB" id="5579860at2759"/>
<proteinExistence type="predicted"/>
<dbReference type="PROSITE" id="PS00108">
    <property type="entry name" value="PROTEIN_KINASE_ST"/>
    <property type="match status" value="1"/>
</dbReference>
<evidence type="ECO:0000256" key="1">
    <source>
        <dbReference type="ARBA" id="ARBA00012513"/>
    </source>
</evidence>
<protein>
    <recommendedName>
        <fullName evidence="1">non-specific serine/threonine protein kinase</fullName>
        <ecNumber evidence="1">2.7.11.1</ecNumber>
    </recommendedName>
</protein>
<dbReference type="EC" id="2.7.11.1" evidence="1"/>
<dbReference type="GO" id="GO:0005524">
    <property type="term" value="F:ATP binding"/>
    <property type="evidence" value="ECO:0007669"/>
    <property type="project" value="InterPro"/>
</dbReference>
<accession>A0A284S5Z5</accession>
<dbReference type="InterPro" id="IPR050235">
    <property type="entry name" value="CK1_Ser-Thr_kinase"/>
</dbReference>
<evidence type="ECO:0000313" key="3">
    <source>
        <dbReference type="EMBL" id="SJL16427.1"/>
    </source>
</evidence>
<dbReference type="GO" id="GO:0004674">
    <property type="term" value="F:protein serine/threonine kinase activity"/>
    <property type="evidence" value="ECO:0007669"/>
    <property type="project" value="UniProtKB-EC"/>
</dbReference>
<feature type="domain" description="Protein kinase" evidence="2">
    <location>
        <begin position="12"/>
        <end position="349"/>
    </location>
</feature>
<dbReference type="PANTHER" id="PTHR11909">
    <property type="entry name" value="CASEIN KINASE-RELATED"/>
    <property type="match status" value="1"/>
</dbReference>
<keyword evidence="4" id="KW-1185">Reference proteome</keyword>
<dbReference type="AlphaFoldDB" id="A0A284S5Z5"/>
<dbReference type="OMA" id="LYMDCNV"/>
<dbReference type="Proteomes" id="UP000219338">
    <property type="component" value="Unassembled WGS sequence"/>
</dbReference>
<evidence type="ECO:0000313" key="4">
    <source>
        <dbReference type="Proteomes" id="UP000219338"/>
    </source>
</evidence>